<evidence type="ECO:0000256" key="3">
    <source>
        <dbReference type="ARBA" id="ARBA00022692"/>
    </source>
</evidence>
<accession>A0A0R3PG41</accession>
<comment type="caution">
    <text evidence="11">Lacks conserved residue(s) required for the propagation of feature annotation.</text>
</comment>
<feature type="chain" id="PRO_5043130081" evidence="12">
    <location>
        <begin position="20"/>
        <end position="900"/>
    </location>
</feature>
<dbReference type="PANTHER" id="PTHR13802">
    <property type="entry name" value="MUCIN 4-RELATED"/>
    <property type="match status" value="1"/>
</dbReference>
<dbReference type="OrthoDB" id="6236007at2759"/>
<feature type="signal peptide" evidence="12">
    <location>
        <begin position="1"/>
        <end position="19"/>
    </location>
</feature>
<dbReference type="GO" id="GO:0048731">
    <property type="term" value="P:system development"/>
    <property type="evidence" value="ECO:0007669"/>
    <property type="project" value="UniProtKB-ARBA"/>
</dbReference>
<evidence type="ECO:0000256" key="5">
    <source>
        <dbReference type="ARBA" id="ARBA00022737"/>
    </source>
</evidence>
<dbReference type="Pfam" id="PF12947">
    <property type="entry name" value="EGF_3"/>
    <property type="match status" value="1"/>
</dbReference>
<dbReference type="SMART" id="SM00181">
    <property type="entry name" value="EGF"/>
    <property type="match status" value="1"/>
</dbReference>
<evidence type="ECO:0000259" key="14">
    <source>
        <dbReference type="PROSITE" id="PS51220"/>
    </source>
</evidence>
<evidence type="ECO:0000256" key="7">
    <source>
        <dbReference type="ARBA" id="ARBA00022989"/>
    </source>
</evidence>
<evidence type="ECO:0000256" key="11">
    <source>
        <dbReference type="PROSITE-ProRule" id="PRU00076"/>
    </source>
</evidence>
<dbReference type="PANTHER" id="PTHR13802:SF64">
    <property type="entry name" value="DENDRITE EXTENSION DEFECTIVE PROTEIN 1"/>
    <property type="match status" value="1"/>
</dbReference>
<keyword evidence="10" id="KW-0325">Glycoprotein</keyword>
<dbReference type="Pfam" id="PF06119">
    <property type="entry name" value="NIDO"/>
    <property type="match status" value="2"/>
</dbReference>
<feature type="domain" description="EGF-like" evidence="13">
    <location>
        <begin position="395"/>
        <end position="434"/>
    </location>
</feature>
<dbReference type="SMART" id="SM00179">
    <property type="entry name" value="EGF_CA"/>
    <property type="match status" value="1"/>
</dbReference>
<evidence type="ECO:0000313" key="15">
    <source>
        <dbReference type="EMBL" id="VDM54795.1"/>
    </source>
</evidence>
<evidence type="ECO:0000256" key="6">
    <source>
        <dbReference type="ARBA" id="ARBA00022837"/>
    </source>
</evidence>
<gene>
    <name evidence="15" type="ORF">ACOC_LOCUS3210</name>
</gene>
<evidence type="ECO:0000313" key="16">
    <source>
        <dbReference type="Proteomes" id="UP000267027"/>
    </source>
</evidence>
<dbReference type="Proteomes" id="UP000267027">
    <property type="component" value="Unassembled WGS sequence"/>
</dbReference>
<keyword evidence="6" id="KW-0106">Calcium</keyword>
<dbReference type="InterPro" id="IPR018097">
    <property type="entry name" value="EGF_Ca-bd_CS"/>
</dbReference>
<dbReference type="PROSITE" id="PS51220">
    <property type="entry name" value="NIDO"/>
    <property type="match status" value="2"/>
</dbReference>
<evidence type="ECO:0000256" key="10">
    <source>
        <dbReference type="ARBA" id="ARBA00023180"/>
    </source>
</evidence>
<dbReference type="Gene3D" id="2.10.25.10">
    <property type="entry name" value="Laminin"/>
    <property type="match status" value="1"/>
</dbReference>
<evidence type="ECO:0000256" key="4">
    <source>
        <dbReference type="ARBA" id="ARBA00022729"/>
    </source>
</evidence>
<dbReference type="GO" id="GO:0016020">
    <property type="term" value="C:membrane"/>
    <property type="evidence" value="ECO:0007669"/>
    <property type="project" value="UniProtKB-SubCell"/>
</dbReference>
<dbReference type="OMA" id="RCGEPIQ"/>
<dbReference type="PROSITE" id="PS01186">
    <property type="entry name" value="EGF_2"/>
    <property type="match status" value="1"/>
</dbReference>
<organism evidence="17">
    <name type="scientific">Angiostrongylus costaricensis</name>
    <name type="common">Nematode worm</name>
    <dbReference type="NCBI Taxonomy" id="334426"/>
    <lineage>
        <taxon>Eukaryota</taxon>
        <taxon>Metazoa</taxon>
        <taxon>Ecdysozoa</taxon>
        <taxon>Nematoda</taxon>
        <taxon>Chromadorea</taxon>
        <taxon>Rhabditida</taxon>
        <taxon>Rhabditina</taxon>
        <taxon>Rhabditomorpha</taxon>
        <taxon>Strongyloidea</taxon>
        <taxon>Metastrongylidae</taxon>
        <taxon>Angiostrongylus</taxon>
    </lineage>
</organism>
<evidence type="ECO:0000256" key="1">
    <source>
        <dbReference type="ARBA" id="ARBA00004479"/>
    </source>
</evidence>
<evidence type="ECO:0000256" key="12">
    <source>
        <dbReference type="SAM" id="SignalP"/>
    </source>
</evidence>
<dbReference type="PROSITE" id="PS50026">
    <property type="entry name" value="EGF_3"/>
    <property type="match status" value="1"/>
</dbReference>
<reference evidence="17" key="1">
    <citation type="submission" date="2016-04" db="UniProtKB">
        <authorList>
            <consortium name="WormBaseParasite"/>
        </authorList>
    </citation>
    <scope>IDENTIFICATION</scope>
</reference>
<keyword evidence="5" id="KW-0677">Repeat</keyword>
<reference evidence="15 16" key="2">
    <citation type="submission" date="2018-11" db="EMBL/GenBank/DDBJ databases">
        <authorList>
            <consortium name="Pathogen Informatics"/>
        </authorList>
    </citation>
    <scope>NUCLEOTIDE SEQUENCE [LARGE SCALE GENOMIC DNA]</scope>
    <source>
        <strain evidence="15 16">Costa Rica</strain>
    </source>
</reference>
<dbReference type="GO" id="GO:0007160">
    <property type="term" value="P:cell-matrix adhesion"/>
    <property type="evidence" value="ECO:0007669"/>
    <property type="project" value="InterPro"/>
</dbReference>
<dbReference type="GO" id="GO:0048513">
    <property type="term" value="P:animal organ development"/>
    <property type="evidence" value="ECO:0007669"/>
    <property type="project" value="UniProtKB-ARBA"/>
</dbReference>
<keyword evidence="4 12" id="KW-0732">Signal</keyword>
<dbReference type="SMART" id="SM00539">
    <property type="entry name" value="NIDO"/>
    <property type="match status" value="2"/>
</dbReference>
<keyword evidence="2 11" id="KW-0245">EGF-like domain</keyword>
<dbReference type="InterPro" id="IPR024731">
    <property type="entry name" value="NELL2-like_EGF"/>
</dbReference>
<feature type="domain" description="NIDO" evidence="14">
    <location>
        <begin position="136"/>
        <end position="286"/>
    </location>
</feature>
<name>A0A0R3PG41_ANGCS</name>
<dbReference type="InterPro" id="IPR000742">
    <property type="entry name" value="EGF"/>
</dbReference>
<dbReference type="InterPro" id="IPR051495">
    <property type="entry name" value="Epithelial_Barrier/Signaling"/>
</dbReference>
<evidence type="ECO:0000256" key="2">
    <source>
        <dbReference type="ARBA" id="ARBA00022536"/>
    </source>
</evidence>
<keyword evidence="7" id="KW-1133">Transmembrane helix</keyword>
<keyword evidence="3" id="KW-0812">Transmembrane</keyword>
<dbReference type="InterPro" id="IPR000152">
    <property type="entry name" value="EGF-type_Asp/Asn_hydroxyl_site"/>
</dbReference>
<dbReference type="AlphaFoldDB" id="A0A0R3PG41"/>
<evidence type="ECO:0000259" key="13">
    <source>
        <dbReference type="PROSITE" id="PS50026"/>
    </source>
</evidence>
<sequence>MRTPLLAFLPLIAAMRVDPERIAARLRIEAEEVADNHATIRSERPRRQLQPKEISIQVTAPLFSSRLFEFGKDAEDNEVPQALDVGKKVQLTNPLNFYGEDYNTIYVLSNGAIGFEANSRTYKAGLFPSGARMIAPFWNRNDLRKGGHVYYREVTKGRVLERGQSEIRYQYDRSVHVKSAVVVTWEKMQPLEGTSALPEEVSVEFLALFQNTNTFQAALFITDNGTYANFIYSNIGWTQGAEAGFNRGDNSEYYALPTSGTGNIMYLEEYGNTGIPGEWMFELGEQRVARCKQGIKGDTCDEECAFGEWGADCALCCHCGEGTCHPLTGECPKGCAECWTGGNCQTKKENCNARASTQCASNAISFTDYDRCGESIQRCQCLSGFTGDGYKGCHDIDECRDQVCHKNAACTNTPGRYFCQCQEGFSGDGVSECVASFLFPSDTHQSLPKTKTSKPWLNALFVYILFGFHYFFGNNEKNSMLKVTTSGLLSLTDVPKSIGDKLEELHVTGVAPFFAPIDTSRGGHVTVAEVTDSDTLTRVTRAIQESFVEPSFQARSVLIVTYMNVTDGKSQKSNTFQTLLINGKNSKRERMTFAQMLYKEMQWSGGAEAGIVLNDVSSSITLPGSGTQGIEQLTQLSNVGHPGIWLFRIDEPSIQPCPLADQQPPYCQKKALHNNRTHPSRTNQNSLVSLEEQDFEELEPDVFELTIPPFITAVPEMFTPKEKLKPLPDFTLQVTSLTKNWHNYFNLSILLSAYMKSLKRTLVCAEEFTIAVICCVCRVEILQETSATIKSSTVELTFPTFPTFKLSDVEEIPSTMTSINFRSEGTSGKTGSLPSITDELQTGQDILKMINELNTTSGLSSEFLPEFTDKDLILGKVIFFLSINMTNYNEHEHSVFKTAA</sequence>
<dbReference type="EMBL" id="UYYA01000877">
    <property type="protein sequence ID" value="VDM54795.1"/>
    <property type="molecule type" value="Genomic_DNA"/>
</dbReference>
<dbReference type="InterPro" id="IPR001881">
    <property type="entry name" value="EGF-like_Ca-bd_dom"/>
</dbReference>
<feature type="domain" description="NIDO" evidence="14">
    <location>
        <begin position="512"/>
        <end position="652"/>
    </location>
</feature>
<dbReference type="PROSITE" id="PS01187">
    <property type="entry name" value="EGF_CA"/>
    <property type="match status" value="1"/>
</dbReference>
<dbReference type="CDD" id="cd00054">
    <property type="entry name" value="EGF_CA"/>
    <property type="match status" value="1"/>
</dbReference>
<keyword evidence="16" id="KW-1185">Reference proteome</keyword>
<dbReference type="Gene3D" id="2.170.300.10">
    <property type="entry name" value="Tie2 ligand-binding domain superfamily"/>
    <property type="match status" value="1"/>
</dbReference>
<keyword evidence="9" id="KW-1015">Disulfide bond</keyword>
<dbReference type="InterPro" id="IPR003886">
    <property type="entry name" value="NIDO_dom"/>
</dbReference>
<dbReference type="GO" id="GO:0005509">
    <property type="term" value="F:calcium ion binding"/>
    <property type="evidence" value="ECO:0007669"/>
    <property type="project" value="InterPro"/>
</dbReference>
<dbReference type="SUPFAM" id="SSF57196">
    <property type="entry name" value="EGF/Laminin"/>
    <property type="match status" value="1"/>
</dbReference>
<dbReference type="PROSITE" id="PS00010">
    <property type="entry name" value="ASX_HYDROXYL"/>
    <property type="match status" value="1"/>
</dbReference>
<dbReference type="FunFam" id="2.10.25.10:FF:000202">
    <property type="entry name" value="Multiple epidermal growth factor-like domains 8"/>
    <property type="match status" value="1"/>
</dbReference>
<comment type="subcellular location">
    <subcellularLocation>
        <location evidence="1">Membrane</location>
        <topology evidence="1">Single-pass type I membrane protein</topology>
    </subcellularLocation>
</comment>
<protein>
    <submittedName>
        <fullName evidence="17">Nidogen</fullName>
    </submittedName>
</protein>
<proteinExistence type="predicted"/>
<keyword evidence="8" id="KW-0472">Membrane</keyword>
<dbReference type="GO" id="GO:0071944">
    <property type="term" value="C:cell periphery"/>
    <property type="evidence" value="ECO:0007669"/>
    <property type="project" value="UniProtKB-ARBA"/>
</dbReference>
<evidence type="ECO:0000256" key="9">
    <source>
        <dbReference type="ARBA" id="ARBA00023157"/>
    </source>
</evidence>
<evidence type="ECO:0000256" key="8">
    <source>
        <dbReference type="ARBA" id="ARBA00023136"/>
    </source>
</evidence>
<evidence type="ECO:0000313" key="17">
    <source>
        <dbReference type="WBParaSite" id="ACOC_0000320901-mRNA-1"/>
    </source>
</evidence>
<dbReference type="WBParaSite" id="ACOC_0000320901-mRNA-1">
    <property type="protein sequence ID" value="ACOC_0000320901-mRNA-1"/>
    <property type="gene ID" value="ACOC_0000320901"/>
</dbReference>